<reference evidence="2" key="1">
    <citation type="journal article" date="2019" name="Int. J. Syst. Evol. Microbiol.">
        <title>The Global Catalogue of Microorganisms (GCM) 10K type strain sequencing project: providing services to taxonomists for standard genome sequencing and annotation.</title>
        <authorList>
            <consortium name="The Broad Institute Genomics Platform"/>
            <consortium name="The Broad Institute Genome Sequencing Center for Infectious Disease"/>
            <person name="Wu L."/>
            <person name="Ma J."/>
        </authorList>
    </citation>
    <scope>NUCLEOTIDE SEQUENCE [LARGE SCALE GENOMIC DNA]</scope>
    <source>
        <strain evidence="2">CGMCC 1.15399</strain>
    </source>
</reference>
<keyword evidence="2" id="KW-1185">Reference proteome</keyword>
<dbReference type="InterPro" id="IPR051135">
    <property type="entry name" value="Gal/GlcNAc/GalNAc_ST"/>
</dbReference>
<gene>
    <name evidence="1" type="ORF">ACFSJ0_01700</name>
</gene>
<comment type="caution">
    <text evidence="1">The sequence shown here is derived from an EMBL/GenBank/DDBJ whole genome shotgun (WGS) entry which is preliminary data.</text>
</comment>
<accession>A0ABW4FYX1</accession>
<dbReference type="Gene3D" id="3.40.50.300">
    <property type="entry name" value="P-loop containing nucleotide triphosphate hydrolases"/>
    <property type="match status" value="1"/>
</dbReference>
<dbReference type="RefSeq" id="WP_308127379.1">
    <property type="nucleotide sequence ID" value="NZ_JAHKRM010000029.1"/>
</dbReference>
<proteinExistence type="predicted"/>
<dbReference type="PANTHER" id="PTHR10704:SF44">
    <property type="entry name" value="LD35051P-RELATED"/>
    <property type="match status" value="1"/>
</dbReference>
<dbReference type="SUPFAM" id="SSF52540">
    <property type="entry name" value="P-loop containing nucleoside triphosphate hydrolases"/>
    <property type="match status" value="1"/>
</dbReference>
<protein>
    <submittedName>
        <fullName evidence="1">Sulfotransferase</fullName>
    </submittedName>
</protein>
<organism evidence="1 2">
    <name type="scientific">Nonomuraea guangzhouensis</name>
    <dbReference type="NCBI Taxonomy" id="1291555"/>
    <lineage>
        <taxon>Bacteria</taxon>
        <taxon>Bacillati</taxon>
        <taxon>Actinomycetota</taxon>
        <taxon>Actinomycetes</taxon>
        <taxon>Streptosporangiales</taxon>
        <taxon>Streptosporangiaceae</taxon>
        <taxon>Nonomuraea</taxon>
    </lineage>
</organism>
<dbReference type="InterPro" id="IPR027417">
    <property type="entry name" value="P-loop_NTPase"/>
</dbReference>
<name>A0ABW4FYX1_9ACTN</name>
<dbReference type="Pfam" id="PF13469">
    <property type="entry name" value="Sulfotransfer_3"/>
    <property type="match status" value="1"/>
</dbReference>
<sequence>MLYVTGWCRSGSTLLGNLLNELPGVAHVGELNYLWSNGVLCTGTNSTCGCGKDLRDCDVWRQVLLEVDGHAIATEMIQLHNACLRTRFTRERLREARGLAPQPRDVRRVSAVKRRLYTAIGEALGAELIVDTSKFPAEAAHLMGLPDLRPQVLHMVRDPRATAYSWHRAKGYIPAMSPLRSSTYWTGFNAASEWIASAFPERCLRLRYEDFAARPAETIGRVMAWAGLPPPGPVLDGGTARLGVNHTVTGNPDRLRTGPVTIRPDEAWRTALPASSVALSTLAALPLMGRYGYHLNNR</sequence>
<dbReference type="PANTHER" id="PTHR10704">
    <property type="entry name" value="CARBOHYDRATE SULFOTRANSFERASE"/>
    <property type="match status" value="1"/>
</dbReference>
<dbReference type="Proteomes" id="UP001597097">
    <property type="component" value="Unassembled WGS sequence"/>
</dbReference>
<dbReference type="EMBL" id="JBHUCM010000003">
    <property type="protein sequence ID" value="MFD1535727.1"/>
    <property type="molecule type" value="Genomic_DNA"/>
</dbReference>
<evidence type="ECO:0000313" key="2">
    <source>
        <dbReference type="Proteomes" id="UP001597097"/>
    </source>
</evidence>
<evidence type="ECO:0000313" key="1">
    <source>
        <dbReference type="EMBL" id="MFD1535727.1"/>
    </source>
</evidence>